<comment type="caution">
    <text evidence="2">The sequence shown here is derived from an EMBL/GenBank/DDBJ whole genome shotgun (WGS) entry which is preliminary data.</text>
</comment>
<dbReference type="AlphaFoldDB" id="A0A9D7E309"/>
<accession>A0A9D7E309</accession>
<name>A0A9D7E309_9PROT</name>
<feature type="compositionally biased region" description="Low complexity" evidence="1">
    <location>
        <begin position="82"/>
        <end position="110"/>
    </location>
</feature>
<dbReference type="EMBL" id="JADJEV010000001">
    <property type="protein sequence ID" value="MBK6971990.1"/>
    <property type="molecule type" value="Genomic_DNA"/>
</dbReference>
<dbReference type="Proteomes" id="UP000807785">
    <property type="component" value="Unassembled WGS sequence"/>
</dbReference>
<reference evidence="2" key="1">
    <citation type="submission" date="2020-10" db="EMBL/GenBank/DDBJ databases">
        <title>Connecting structure to function with the recovery of over 1000 high-quality activated sludge metagenome-assembled genomes encoding full-length rRNA genes using long-read sequencing.</title>
        <authorList>
            <person name="Singleton C.M."/>
            <person name="Petriglieri F."/>
            <person name="Kristensen J.M."/>
            <person name="Kirkegaard R.H."/>
            <person name="Michaelsen T.Y."/>
            <person name="Andersen M.H."/>
            <person name="Karst S.M."/>
            <person name="Dueholm M.S."/>
            <person name="Nielsen P.H."/>
            <person name="Albertsen M."/>
        </authorList>
    </citation>
    <scope>NUCLEOTIDE SEQUENCE</scope>
    <source>
        <strain evidence="2">Bjer_18-Q3-R1-45_BAT3C.347</strain>
    </source>
</reference>
<protein>
    <submittedName>
        <fullName evidence="2">Uncharacterized protein</fullName>
    </submittedName>
</protein>
<dbReference type="NCBIfam" id="NF043076">
    <property type="entry name" value="PHA_gran_PhaM"/>
    <property type="match status" value="1"/>
</dbReference>
<evidence type="ECO:0000313" key="2">
    <source>
        <dbReference type="EMBL" id="MBK6971990.1"/>
    </source>
</evidence>
<gene>
    <name evidence="2" type="ORF">IPH26_03135</name>
</gene>
<sequence length="160" mass="16953">MSDNGNPQDPLAFMKQMWSNMGVTVPGMMIPTMDPNELEKRIKDLRAVEGWLRMNLNMLSASINTLEVQRATLATLQSFAQAAKAGSKTGGTASAVASKAAGKAAGKSASETTDKAPSETAEPNANPFVTPSMWPWNLMQQVAAEPAAPEPPPRKPEGGE</sequence>
<organism evidence="2 3">
    <name type="scientific">Candidatus Methylophosphatis roskildensis</name>
    <dbReference type="NCBI Taxonomy" id="2899263"/>
    <lineage>
        <taxon>Bacteria</taxon>
        <taxon>Pseudomonadati</taxon>
        <taxon>Pseudomonadota</taxon>
        <taxon>Betaproteobacteria</taxon>
        <taxon>Nitrosomonadales</taxon>
        <taxon>Sterolibacteriaceae</taxon>
        <taxon>Candidatus Methylophosphatis</taxon>
    </lineage>
</organism>
<evidence type="ECO:0000313" key="3">
    <source>
        <dbReference type="Proteomes" id="UP000807785"/>
    </source>
</evidence>
<feature type="region of interest" description="Disordered" evidence="1">
    <location>
        <begin position="82"/>
        <end position="160"/>
    </location>
</feature>
<dbReference type="InterPro" id="IPR050026">
    <property type="entry name" value="PHA_gran_PhaM_N"/>
</dbReference>
<evidence type="ECO:0000256" key="1">
    <source>
        <dbReference type="SAM" id="MobiDB-lite"/>
    </source>
</evidence>
<proteinExistence type="predicted"/>